<feature type="site" description="Transition state stabilizer" evidence="10">
    <location>
        <position position="430"/>
    </location>
</feature>
<dbReference type="FunFam" id="2.60.40.1730:FF:000002">
    <property type="entry name" value="Aminopeptidase"/>
    <property type="match status" value="1"/>
</dbReference>
<dbReference type="InterPro" id="IPR042097">
    <property type="entry name" value="Aminopeptidase_N-like_N_sf"/>
</dbReference>
<dbReference type="FunFam" id="2.60.40.1910:FF:000018">
    <property type="entry name" value="Aminopeptidase"/>
    <property type="match status" value="1"/>
</dbReference>
<feature type="domain" description="Peptidase M1 membrane alanine aminopeptidase" evidence="12">
    <location>
        <begin position="273"/>
        <end position="488"/>
    </location>
</feature>
<keyword evidence="6 9" id="KW-0862">Zinc</keyword>
<evidence type="ECO:0000256" key="7">
    <source>
        <dbReference type="ARBA" id="ARBA00023049"/>
    </source>
</evidence>
<accession>A0AAN7YNH6</accession>
<dbReference type="Proteomes" id="UP001344447">
    <property type="component" value="Unassembled WGS sequence"/>
</dbReference>
<feature type="binding site" evidence="9">
    <location>
        <position position="367"/>
    </location>
    <ligand>
        <name>Zn(2+)</name>
        <dbReference type="ChEBI" id="CHEBI:29105"/>
        <note>catalytic</note>
    </ligand>
</feature>
<proteinExistence type="inferred from homology"/>
<evidence type="ECO:0000256" key="11">
    <source>
        <dbReference type="RuleBase" id="RU364040"/>
    </source>
</evidence>
<dbReference type="Gene3D" id="2.60.40.1910">
    <property type="match status" value="1"/>
</dbReference>
<dbReference type="FunFam" id="1.10.390.10:FF:000001">
    <property type="entry name" value="Aminopeptidase"/>
    <property type="match status" value="1"/>
</dbReference>
<evidence type="ECO:0000256" key="2">
    <source>
        <dbReference type="ARBA" id="ARBA00022438"/>
    </source>
</evidence>
<dbReference type="GO" id="GO:0016020">
    <property type="term" value="C:membrane"/>
    <property type="evidence" value="ECO:0007669"/>
    <property type="project" value="TreeGrafter"/>
</dbReference>
<evidence type="ECO:0000256" key="3">
    <source>
        <dbReference type="ARBA" id="ARBA00022670"/>
    </source>
</evidence>
<comment type="similarity">
    <text evidence="1 11">Belongs to the peptidase M1 family.</text>
</comment>
<keyword evidence="7 11" id="KW-0482">Metalloprotease</keyword>
<dbReference type="InterPro" id="IPR045357">
    <property type="entry name" value="Aminopeptidase_N-like_N"/>
</dbReference>
<dbReference type="Gene3D" id="1.10.390.10">
    <property type="entry name" value="Neutral Protease Domain 2"/>
    <property type="match status" value="1"/>
</dbReference>
<dbReference type="Pfam" id="PF01433">
    <property type="entry name" value="Peptidase_M1"/>
    <property type="match status" value="1"/>
</dbReference>
<dbReference type="PANTHER" id="PTHR11533:SF279">
    <property type="entry name" value="AMINOPEPTIDASE"/>
    <property type="match status" value="1"/>
</dbReference>
<evidence type="ECO:0000313" key="15">
    <source>
        <dbReference type="EMBL" id="KAK5575731.1"/>
    </source>
</evidence>
<dbReference type="InterPro" id="IPR024571">
    <property type="entry name" value="ERAP1-like_C_dom"/>
</dbReference>
<dbReference type="SUPFAM" id="SSF63737">
    <property type="entry name" value="Leukotriene A4 hydrolase N-terminal domain"/>
    <property type="match status" value="1"/>
</dbReference>
<dbReference type="GO" id="GO:0070006">
    <property type="term" value="F:metalloaminopeptidase activity"/>
    <property type="evidence" value="ECO:0007669"/>
    <property type="project" value="TreeGrafter"/>
</dbReference>
<comment type="cofactor">
    <cofactor evidence="9 11">
        <name>Zn(2+)</name>
        <dbReference type="ChEBI" id="CHEBI:29105"/>
    </cofactor>
    <text evidence="9 11">Binds 1 zinc ion per subunit.</text>
</comment>
<dbReference type="GO" id="GO:0008270">
    <property type="term" value="F:zinc ion binding"/>
    <property type="evidence" value="ECO:0007669"/>
    <property type="project" value="UniProtKB-UniRule"/>
</dbReference>
<dbReference type="Gene3D" id="1.25.50.20">
    <property type="match status" value="1"/>
</dbReference>
<evidence type="ECO:0000256" key="6">
    <source>
        <dbReference type="ARBA" id="ARBA00022833"/>
    </source>
</evidence>
<feature type="binding site" evidence="9">
    <location>
        <position position="348"/>
    </location>
    <ligand>
        <name>Zn(2+)</name>
        <dbReference type="ChEBI" id="CHEBI:29105"/>
        <note>catalytic</note>
    </ligand>
</feature>
<dbReference type="GO" id="GO:0005737">
    <property type="term" value="C:cytoplasm"/>
    <property type="evidence" value="ECO:0007669"/>
    <property type="project" value="TreeGrafter"/>
</dbReference>
<dbReference type="InterPro" id="IPR014782">
    <property type="entry name" value="Peptidase_M1_dom"/>
</dbReference>
<keyword evidence="3 11" id="KW-0645">Protease</keyword>
<evidence type="ECO:0000256" key="9">
    <source>
        <dbReference type="PIRSR" id="PIRSR634016-3"/>
    </source>
</evidence>
<organism evidence="15 16">
    <name type="scientific">Dictyostelium firmibasis</name>
    <dbReference type="NCBI Taxonomy" id="79012"/>
    <lineage>
        <taxon>Eukaryota</taxon>
        <taxon>Amoebozoa</taxon>
        <taxon>Evosea</taxon>
        <taxon>Eumycetozoa</taxon>
        <taxon>Dictyostelia</taxon>
        <taxon>Dictyosteliales</taxon>
        <taxon>Dictyosteliaceae</taxon>
        <taxon>Dictyostelium</taxon>
    </lineage>
</organism>
<evidence type="ECO:0000256" key="10">
    <source>
        <dbReference type="PIRSR" id="PIRSR634016-4"/>
    </source>
</evidence>
<evidence type="ECO:0000259" key="12">
    <source>
        <dbReference type="Pfam" id="PF01433"/>
    </source>
</evidence>
<keyword evidence="5 11" id="KW-0378">Hydrolase</keyword>
<dbReference type="EC" id="3.4.11.-" evidence="11"/>
<evidence type="ECO:0000256" key="8">
    <source>
        <dbReference type="PIRSR" id="PIRSR634016-1"/>
    </source>
</evidence>
<feature type="binding site" evidence="9">
    <location>
        <position position="344"/>
    </location>
    <ligand>
        <name>Zn(2+)</name>
        <dbReference type="ChEBI" id="CHEBI:29105"/>
        <note>catalytic</note>
    </ligand>
</feature>
<keyword evidence="11" id="KW-0812">Transmembrane</keyword>
<dbReference type="GO" id="GO:0006508">
    <property type="term" value="P:proteolysis"/>
    <property type="evidence" value="ECO:0007669"/>
    <property type="project" value="UniProtKB-KW"/>
</dbReference>
<name>A0AAN7YNH6_9MYCE</name>
<evidence type="ECO:0000256" key="5">
    <source>
        <dbReference type="ARBA" id="ARBA00022801"/>
    </source>
</evidence>
<dbReference type="Pfam" id="PF17900">
    <property type="entry name" value="Peptidase_M1_N"/>
    <property type="match status" value="1"/>
</dbReference>
<reference evidence="15 16" key="1">
    <citation type="submission" date="2023-11" db="EMBL/GenBank/DDBJ databases">
        <title>Dfirmibasis_genome.</title>
        <authorList>
            <person name="Edelbroek B."/>
            <person name="Kjellin J."/>
            <person name="Jerlstrom-Hultqvist J."/>
            <person name="Soderbom F."/>
        </authorList>
    </citation>
    <scope>NUCLEOTIDE SEQUENCE [LARGE SCALE GENOMIC DNA]</scope>
    <source>
        <strain evidence="15 16">TNS-C-14</strain>
    </source>
</reference>
<feature type="transmembrane region" description="Helical" evidence="11">
    <location>
        <begin position="5"/>
        <end position="22"/>
    </location>
</feature>
<keyword evidence="2 11" id="KW-0031">Aminopeptidase</keyword>
<dbReference type="AlphaFoldDB" id="A0AAN7YNH6"/>
<dbReference type="GO" id="GO:0042277">
    <property type="term" value="F:peptide binding"/>
    <property type="evidence" value="ECO:0007669"/>
    <property type="project" value="TreeGrafter"/>
</dbReference>
<keyword evidence="4 9" id="KW-0479">Metal-binding</keyword>
<comment type="caution">
    <text evidence="15">The sequence shown here is derived from an EMBL/GenBank/DDBJ whole genome shotgun (WGS) entry which is preliminary data.</text>
</comment>
<dbReference type="EMBL" id="JAVFKY010000005">
    <property type="protein sequence ID" value="KAK5575731.1"/>
    <property type="molecule type" value="Genomic_DNA"/>
</dbReference>
<dbReference type="PANTHER" id="PTHR11533">
    <property type="entry name" value="PROTEASE M1 ZINC METALLOPROTEASE"/>
    <property type="match status" value="1"/>
</dbReference>
<dbReference type="Gene3D" id="2.60.40.1730">
    <property type="entry name" value="tricorn interacting facor f3 domain"/>
    <property type="match status" value="1"/>
</dbReference>
<evidence type="ECO:0000256" key="4">
    <source>
        <dbReference type="ARBA" id="ARBA00022723"/>
    </source>
</evidence>
<evidence type="ECO:0000259" key="13">
    <source>
        <dbReference type="Pfam" id="PF11838"/>
    </source>
</evidence>
<evidence type="ECO:0000256" key="1">
    <source>
        <dbReference type="ARBA" id="ARBA00010136"/>
    </source>
</evidence>
<dbReference type="InterPro" id="IPR050344">
    <property type="entry name" value="Peptidase_M1_aminopeptidases"/>
</dbReference>
<dbReference type="FunFam" id="1.25.50.20:FF:000002">
    <property type="entry name" value="Aminopeptidase"/>
    <property type="match status" value="1"/>
</dbReference>
<feature type="active site" description="Proton acceptor" evidence="8">
    <location>
        <position position="345"/>
    </location>
</feature>
<feature type="domain" description="Aminopeptidase N-like N-terminal" evidence="14">
    <location>
        <begin position="59"/>
        <end position="238"/>
    </location>
</feature>
<dbReference type="PRINTS" id="PR00756">
    <property type="entry name" value="ALADIPTASE"/>
</dbReference>
<dbReference type="Pfam" id="PF11838">
    <property type="entry name" value="ERAP1_C"/>
    <property type="match status" value="1"/>
</dbReference>
<dbReference type="GO" id="GO:0005615">
    <property type="term" value="C:extracellular space"/>
    <property type="evidence" value="ECO:0007669"/>
    <property type="project" value="TreeGrafter"/>
</dbReference>
<dbReference type="InterPro" id="IPR027268">
    <property type="entry name" value="Peptidase_M4/M1_CTD_sf"/>
</dbReference>
<dbReference type="SUPFAM" id="SSF55486">
    <property type="entry name" value="Metalloproteases ('zincins'), catalytic domain"/>
    <property type="match status" value="1"/>
</dbReference>
<dbReference type="InterPro" id="IPR034016">
    <property type="entry name" value="M1_APN-typ"/>
</dbReference>
<dbReference type="GO" id="GO:0043171">
    <property type="term" value="P:peptide catabolic process"/>
    <property type="evidence" value="ECO:0007669"/>
    <property type="project" value="TreeGrafter"/>
</dbReference>
<protein>
    <recommendedName>
        <fullName evidence="11">Aminopeptidase</fullName>
        <ecNumber evidence="11">3.4.11.-</ecNumber>
    </recommendedName>
</protein>
<evidence type="ECO:0000313" key="16">
    <source>
        <dbReference type="Proteomes" id="UP001344447"/>
    </source>
</evidence>
<dbReference type="CDD" id="cd09601">
    <property type="entry name" value="M1_APN-Q_like"/>
    <property type="match status" value="1"/>
</dbReference>
<keyword evidence="16" id="KW-1185">Reference proteome</keyword>
<keyword evidence="11" id="KW-1133">Transmembrane helix</keyword>
<gene>
    <name evidence="15" type="ORF">RB653_006865</name>
</gene>
<sequence>MKKINLISIIILIVSIVYYSYIQNTNNNQIIEEQENFKMCDHKHLVDKVDRLVLPNNVVPSKYDLHLRPNLKDFVFSGKVDITINIVKPTKTIIIHSIDIEIQSVKILNQQATSVTYYEPEEVAILEFQDELPVTENTILSIDFTGILNDKLKGFYRSKYVVNGEDRYIGTTQFEATDARRAFPCFDEPALKSFFNIKITIASHLTALSNMDTTSVIENNDETKTFIFEQTPKMSTYIVAFVVGEFDYIEKFTKEGIRVRVYKCIGNKESSEFALDVATKSLSYFIDYFGIPYPLTKADHIAIPDFTFGAMENWGLITYRESILLTSDKTTLRTKQRIANVIGHELAHQWFGNLVTMEWWSQLWLNEGFATFMGYLSTHHLFPEWEVWNDFSDCYRNGALRLDALENSHAIEVPVRSSSQITEIFDAISYNKGSCVIQMLESRFGESFRKGLHHYLDTHSYKNTNTEDLWASISLISGVDVKSFIDSFTKYPGYPVVSFTPTSTEGTFELTQKKFRLQGSEKSDDPIWNCFIRFQTGSAGQHEFILEKKSDTVTIPNFKQGDWIKPNYGQTGYFRVAYAPETIKSLVPKIKSMEIPTPDRLGLLSDAFNLCKANTTSISAYMDLVMAFEEEKESNVWDFIIDSLSSIQTLVEDQPYSSRFNEIFAQLLKPLSKRLGFEPTKGEPSSDTLLRDKVNTKLGMLGDVDIVAECKKRFEAFQADSSSLPSDIRSTVLATIVKNGGEAEQQIIIDQYLKSSLVAEKNSYLLVLALAPKEELVEKALNFALSSSVRSQDSYMVFFTLPNRVRQFAWAYFTKNFNQINETFKNSPLFGRIIGSCLTSKMDDSQYNEIVNFFKDHPVQIADRSIKQDLEMVTINSNWFKGFNQDLSNWIQSK</sequence>
<keyword evidence="11" id="KW-0472">Membrane</keyword>
<dbReference type="InterPro" id="IPR001930">
    <property type="entry name" value="Peptidase_M1"/>
</dbReference>
<evidence type="ECO:0000259" key="14">
    <source>
        <dbReference type="Pfam" id="PF17900"/>
    </source>
</evidence>
<feature type="domain" description="ERAP1-like C-terminal" evidence="13">
    <location>
        <begin position="563"/>
        <end position="873"/>
    </location>
</feature>